<feature type="domain" description="4Fe-4S ferredoxin-type" evidence="5">
    <location>
        <begin position="20"/>
        <end position="49"/>
    </location>
</feature>
<evidence type="ECO:0000256" key="3">
    <source>
        <dbReference type="ARBA" id="ARBA00023004"/>
    </source>
</evidence>
<dbReference type="PROSITE" id="PS51379">
    <property type="entry name" value="4FE4S_FER_2"/>
    <property type="match status" value="2"/>
</dbReference>
<accession>A0A843AID5</accession>
<dbReference type="InterPro" id="IPR017900">
    <property type="entry name" value="4Fe4S_Fe_S_CS"/>
</dbReference>
<keyword evidence="3" id="KW-0408">Iron</keyword>
<reference evidence="6" key="1">
    <citation type="submission" date="2020-10" db="EMBL/GenBank/DDBJ databases">
        <title>Fervidococcus fontis strain 3639Fd - the first crenarchaeon capable of growth on lipids.</title>
        <authorList>
            <person name="Kochetkova T.V."/>
            <person name="Elcheninov A.G."/>
            <person name="Toschakov S.V."/>
            <person name="Kublanov I.V."/>
        </authorList>
    </citation>
    <scope>NUCLEOTIDE SEQUENCE</scope>
    <source>
        <strain evidence="6">3639Fd</strain>
    </source>
</reference>
<dbReference type="RefSeq" id="WP_193803329.1">
    <property type="nucleotide sequence ID" value="NZ_JADEZV010000001.1"/>
</dbReference>
<dbReference type="PANTHER" id="PTHR43687:SF1">
    <property type="entry name" value="FERREDOXIN III"/>
    <property type="match status" value="1"/>
</dbReference>
<dbReference type="PROSITE" id="PS00198">
    <property type="entry name" value="4FE4S_FER_1"/>
    <property type="match status" value="2"/>
</dbReference>
<sequence length="90" mass="10157">MVDKEEVKYAVGAVFEKLKEEVIVDQEKCTLCKKCEELCPVGAISIEDGKVRVDSENCIACYSCAIICPEGAVSIKWKYSEPRFSLFKER</sequence>
<evidence type="ECO:0000256" key="2">
    <source>
        <dbReference type="ARBA" id="ARBA00022723"/>
    </source>
</evidence>
<dbReference type="GO" id="GO:0051539">
    <property type="term" value="F:4 iron, 4 sulfur cluster binding"/>
    <property type="evidence" value="ECO:0007669"/>
    <property type="project" value="UniProtKB-KW"/>
</dbReference>
<evidence type="ECO:0000256" key="4">
    <source>
        <dbReference type="ARBA" id="ARBA00023014"/>
    </source>
</evidence>
<keyword evidence="2" id="KW-0479">Metal-binding</keyword>
<dbReference type="InterPro" id="IPR017896">
    <property type="entry name" value="4Fe4S_Fe-S-bd"/>
</dbReference>
<dbReference type="InterPro" id="IPR050572">
    <property type="entry name" value="Fe-S_Ferredoxin"/>
</dbReference>
<comment type="caution">
    <text evidence="6">The sequence shown here is derived from an EMBL/GenBank/DDBJ whole genome shotgun (WGS) entry which is preliminary data.</text>
</comment>
<dbReference type="GO" id="GO:0016491">
    <property type="term" value="F:oxidoreductase activity"/>
    <property type="evidence" value="ECO:0007669"/>
    <property type="project" value="UniProtKB-ARBA"/>
</dbReference>
<dbReference type="PANTHER" id="PTHR43687">
    <property type="entry name" value="ADENYLYLSULFATE REDUCTASE, BETA SUBUNIT"/>
    <property type="match status" value="1"/>
</dbReference>
<evidence type="ECO:0000313" key="6">
    <source>
        <dbReference type="EMBL" id="MBE9390741.1"/>
    </source>
</evidence>
<protein>
    <submittedName>
        <fullName evidence="6">4Fe-4S binding protein</fullName>
    </submittedName>
</protein>
<evidence type="ECO:0000313" key="7">
    <source>
        <dbReference type="Proteomes" id="UP000652307"/>
    </source>
</evidence>
<dbReference type="GO" id="GO:0046872">
    <property type="term" value="F:metal ion binding"/>
    <property type="evidence" value="ECO:0007669"/>
    <property type="project" value="UniProtKB-KW"/>
</dbReference>
<dbReference type="SUPFAM" id="SSF54862">
    <property type="entry name" value="4Fe-4S ferredoxins"/>
    <property type="match status" value="1"/>
</dbReference>
<organism evidence="6 7">
    <name type="scientific">Fervidicoccus fontis</name>
    <dbReference type="NCBI Taxonomy" id="683846"/>
    <lineage>
        <taxon>Archaea</taxon>
        <taxon>Thermoproteota</taxon>
        <taxon>Thermoprotei</taxon>
        <taxon>Fervidicoccales</taxon>
        <taxon>Fervidicoccaceae</taxon>
        <taxon>Fervidicoccus</taxon>
    </lineage>
</organism>
<evidence type="ECO:0000259" key="5">
    <source>
        <dbReference type="PROSITE" id="PS51379"/>
    </source>
</evidence>
<dbReference type="Pfam" id="PF13237">
    <property type="entry name" value="Fer4_10"/>
    <property type="match status" value="1"/>
</dbReference>
<feature type="domain" description="4Fe-4S ferredoxin-type" evidence="5">
    <location>
        <begin position="50"/>
        <end position="78"/>
    </location>
</feature>
<gene>
    <name evidence="6" type="ORF">IOK49_01395</name>
</gene>
<dbReference type="AlphaFoldDB" id="A0A843AID5"/>
<keyword evidence="4" id="KW-0411">Iron-sulfur</keyword>
<proteinExistence type="predicted"/>
<evidence type="ECO:0000256" key="1">
    <source>
        <dbReference type="ARBA" id="ARBA00022485"/>
    </source>
</evidence>
<dbReference type="EMBL" id="JADEZV010000001">
    <property type="protein sequence ID" value="MBE9390741.1"/>
    <property type="molecule type" value="Genomic_DNA"/>
</dbReference>
<name>A0A843AID5_9CREN</name>
<dbReference type="Proteomes" id="UP000652307">
    <property type="component" value="Unassembled WGS sequence"/>
</dbReference>
<dbReference type="Gene3D" id="3.30.70.20">
    <property type="match status" value="2"/>
</dbReference>
<keyword evidence="1" id="KW-0004">4Fe-4S</keyword>